<sequence>MSSAEEEEHLKGTELNGSNVKKILEDFQIWLDKAHFEVVDRAKSEMLQRCDDPGLAEASQPLLIAFGFYNQMHSRRRTYSVLRILPSYTAPLENPTGSADLIPIRIIEGTPTVSGQALIPARSVHITKGVRVSSALDLLVVVTH</sequence>
<comment type="caution">
    <text evidence="1">The sequence shown here is derived from an EMBL/GenBank/DDBJ whole genome shotgun (WGS) entry which is preliminary data.</text>
</comment>
<evidence type="ECO:0000313" key="1">
    <source>
        <dbReference type="EMBL" id="KAK0507169.1"/>
    </source>
</evidence>
<organism evidence="1 2">
    <name type="scientific">Cladonia borealis</name>
    <dbReference type="NCBI Taxonomy" id="184061"/>
    <lineage>
        <taxon>Eukaryota</taxon>
        <taxon>Fungi</taxon>
        <taxon>Dikarya</taxon>
        <taxon>Ascomycota</taxon>
        <taxon>Pezizomycotina</taxon>
        <taxon>Lecanoromycetes</taxon>
        <taxon>OSLEUM clade</taxon>
        <taxon>Lecanoromycetidae</taxon>
        <taxon>Lecanorales</taxon>
        <taxon>Lecanorineae</taxon>
        <taxon>Cladoniaceae</taxon>
        <taxon>Cladonia</taxon>
    </lineage>
</organism>
<protein>
    <submittedName>
        <fullName evidence="1">Uncharacterized protein</fullName>
    </submittedName>
</protein>
<evidence type="ECO:0000313" key="2">
    <source>
        <dbReference type="Proteomes" id="UP001166286"/>
    </source>
</evidence>
<proteinExistence type="predicted"/>
<dbReference type="EMBL" id="JAFEKC020000024">
    <property type="protein sequence ID" value="KAK0507169.1"/>
    <property type="molecule type" value="Genomic_DNA"/>
</dbReference>
<name>A0AA39QSN1_9LECA</name>
<accession>A0AA39QSN1</accession>
<reference evidence="1" key="1">
    <citation type="submission" date="2023-03" db="EMBL/GenBank/DDBJ databases">
        <title>Complete genome of Cladonia borealis.</title>
        <authorList>
            <person name="Park H."/>
        </authorList>
    </citation>
    <scope>NUCLEOTIDE SEQUENCE</scope>
    <source>
        <strain evidence="1">ANT050790</strain>
    </source>
</reference>
<gene>
    <name evidence="1" type="ORF">JMJ35_010207</name>
</gene>
<dbReference type="AlphaFoldDB" id="A0AA39QSN1"/>
<dbReference type="Proteomes" id="UP001166286">
    <property type="component" value="Unassembled WGS sequence"/>
</dbReference>
<keyword evidence="2" id="KW-1185">Reference proteome</keyword>